<comment type="caution">
    <text evidence="2">The sequence shown here is derived from an EMBL/GenBank/DDBJ whole genome shotgun (WGS) entry which is preliminary data.</text>
</comment>
<name>A0ABP2TAV0_9LEPT</name>
<proteinExistence type="predicted"/>
<dbReference type="Proteomes" id="UP000012099">
    <property type="component" value="Unassembled WGS sequence"/>
</dbReference>
<organism evidence="2 3">
    <name type="scientific">Leptospira noguchii str. 2007001578</name>
    <dbReference type="NCBI Taxonomy" id="1049974"/>
    <lineage>
        <taxon>Bacteria</taxon>
        <taxon>Pseudomonadati</taxon>
        <taxon>Spirochaetota</taxon>
        <taxon>Spirochaetia</taxon>
        <taxon>Leptospirales</taxon>
        <taxon>Leptospiraceae</taxon>
        <taxon>Leptospira</taxon>
    </lineage>
</organism>
<dbReference type="EMBL" id="AHMH02000052">
    <property type="protein sequence ID" value="EMN01428.1"/>
    <property type="molecule type" value="Genomic_DNA"/>
</dbReference>
<keyword evidence="3" id="KW-1185">Reference proteome</keyword>
<dbReference type="Pfam" id="PF07238">
    <property type="entry name" value="PilZ"/>
    <property type="match status" value="1"/>
</dbReference>
<protein>
    <submittedName>
        <fullName evidence="2">Type IV pilus assembly protein PilZ</fullName>
    </submittedName>
</protein>
<dbReference type="InterPro" id="IPR009875">
    <property type="entry name" value="PilZ_domain"/>
</dbReference>
<accession>A0ABP2TAV0</accession>
<feature type="domain" description="PilZ" evidence="1">
    <location>
        <begin position="46"/>
        <end position="141"/>
    </location>
</feature>
<evidence type="ECO:0000313" key="3">
    <source>
        <dbReference type="Proteomes" id="UP000012099"/>
    </source>
</evidence>
<sequence>MRNILIRNISERTSIRKNRNKILLDKHSFYVDSDPDMSGNPDKQPRSHRYHPGVYADYIIQIEFGLITLHAKIGNISETGICLILNGEDLNVTESVYGSVIEKKSEKRIEFEGDIVWASKETIDDKIRFVYGLKFREPLILTESLVLINLSLQDP</sequence>
<gene>
    <name evidence="2" type="ORF">LEP1GSC035_4095</name>
</gene>
<evidence type="ECO:0000259" key="1">
    <source>
        <dbReference type="Pfam" id="PF07238"/>
    </source>
</evidence>
<evidence type="ECO:0000313" key="2">
    <source>
        <dbReference type="EMBL" id="EMN01428.1"/>
    </source>
</evidence>
<reference evidence="2 3" key="1">
    <citation type="submission" date="2013-01" db="EMBL/GenBank/DDBJ databases">
        <authorList>
            <person name="Harkins D.M."/>
            <person name="Durkin A.S."/>
            <person name="Brinkac L.M."/>
            <person name="Haft D.H."/>
            <person name="Selengut J.D."/>
            <person name="Sanka R."/>
            <person name="DePew J."/>
            <person name="Purushe J."/>
            <person name="Whelen A.C."/>
            <person name="Vinetz J.M."/>
            <person name="Sutton G.G."/>
            <person name="Nierman W.C."/>
            <person name="Fouts D.E."/>
        </authorList>
    </citation>
    <scope>NUCLEOTIDE SEQUENCE [LARGE SCALE GENOMIC DNA]</scope>
    <source>
        <strain evidence="2 3">2007001578</strain>
    </source>
</reference>